<evidence type="ECO:0000256" key="3">
    <source>
        <dbReference type="ARBA" id="ARBA00023125"/>
    </source>
</evidence>
<keyword evidence="2" id="KW-0229">DNA integration</keyword>
<comment type="similarity">
    <text evidence="1">Belongs to the 'phage' integrase family.</text>
</comment>
<feature type="domain" description="Tyr recombinase" evidence="5">
    <location>
        <begin position="1"/>
        <end position="197"/>
    </location>
</feature>
<dbReference type="Gene3D" id="1.10.443.10">
    <property type="entry name" value="Intergrase catalytic core"/>
    <property type="match status" value="1"/>
</dbReference>
<dbReference type="GO" id="GO:0015074">
    <property type="term" value="P:DNA integration"/>
    <property type="evidence" value="ECO:0007669"/>
    <property type="project" value="UniProtKB-KW"/>
</dbReference>
<organism evidence="6 7">
    <name type="scientific">Sinorhizobium americanum</name>
    <dbReference type="NCBI Taxonomy" id="194963"/>
    <lineage>
        <taxon>Bacteria</taxon>
        <taxon>Pseudomonadati</taxon>
        <taxon>Pseudomonadota</taxon>
        <taxon>Alphaproteobacteria</taxon>
        <taxon>Hyphomicrobiales</taxon>
        <taxon>Rhizobiaceae</taxon>
        <taxon>Sinorhizobium/Ensifer group</taxon>
        <taxon>Sinorhizobium</taxon>
    </lineage>
</organism>
<sequence>MLPSVRPLGAALRLRARIEKQSSFTTRLQMLGPVRDLALFNLAIDSKLRACDLVAISVADVAISGRVRDRAIIIQKKTGRPVQFELTDQTRGAVAARIGTRRLVERDDLFPSRVHLLPHLSTRQYSRVVEKWVSSIGLDPKRYGTHSMRQTKAAHIYKKTGNLRAVQLLLGHKKLESTVQYLGIEVDDALAISEQVELFIQ</sequence>
<dbReference type="Proteomes" id="UP000237511">
    <property type="component" value="Unassembled WGS sequence"/>
</dbReference>
<dbReference type="InterPro" id="IPR050090">
    <property type="entry name" value="Tyrosine_recombinase_XerCD"/>
</dbReference>
<keyword evidence="4" id="KW-0233">DNA recombination</keyword>
<gene>
    <name evidence="6" type="ORF">ATY31_04870</name>
</gene>
<dbReference type="InterPro" id="IPR002104">
    <property type="entry name" value="Integrase_catalytic"/>
</dbReference>
<keyword evidence="3" id="KW-0238">DNA-binding</keyword>
<dbReference type="AlphaFoldDB" id="A0A2S3YTW0"/>
<dbReference type="Pfam" id="PF00589">
    <property type="entry name" value="Phage_integrase"/>
    <property type="match status" value="1"/>
</dbReference>
<reference evidence="6 7" key="1">
    <citation type="journal article" date="2014" name="Syst. Appl. Microbiol.">
        <title>Microsymbionts of Phaseolus vulgaris in acid and alkaline soils of Mexico.</title>
        <authorList>
            <person name="Verastegui-Valdes M.M."/>
            <person name="Zhang Y.J."/>
            <person name="Rivera-Orduna F.N."/>
            <person name="Cheng H.P."/>
            <person name="Sui X.H."/>
            <person name="Wang E.T."/>
        </authorList>
    </citation>
    <scope>NUCLEOTIDE SEQUENCE [LARGE SCALE GENOMIC DNA]</scope>
    <source>
        <strain evidence="6 7">FG01</strain>
    </source>
</reference>
<dbReference type="GO" id="GO:0003677">
    <property type="term" value="F:DNA binding"/>
    <property type="evidence" value="ECO:0007669"/>
    <property type="project" value="UniProtKB-KW"/>
</dbReference>
<evidence type="ECO:0000313" key="6">
    <source>
        <dbReference type="EMBL" id="POH35082.1"/>
    </source>
</evidence>
<evidence type="ECO:0000256" key="2">
    <source>
        <dbReference type="ARBA" id="ARBA00022908"/>
    </source>
</evidence>
<dbReference type="InterPro" id="IPR011010">
    <property type="entry name" value="DNA_brk_join_enz"/>
</dbReference>
<evidence type="ECO:0000313" key="7">
    <source>
        <dbReference type="Proteomes" id="UP000237511"/>
    </source>
</evidence>
<accession>A0A2S3YTW0</accession>
<dbReference type="InterPro" id="IPR013762">
    <property type="entry name" value="Integrase-like_cat_sf"/>
</dbReference>
<dbReference type="GO" id="GO:0006310">
    <property type="term" value="P:DNA recombination"/>
    <property type="evidence" value="ECO:0007669"/>
    <property type="project" value="UniProtKB-KW"/>
</dbReference>
<name>A0A2S3YTW0_9HYPH</name>
<protein>
    <submittedName>
        <fullName evidence="6">Integrase</fullName>
    </submittedName>
</protein>
<evidence type="ECO:0000256" key="4">
    <source>
        <dbReference type="ARBA" id="ARBA00023172"/>
    </source>
</evidence>
<comment type="caution">
    <text evidence="6">The sequence shown here is derived from an EMBL/GenBank/DDBJ whole genome shotgun (WGS) entry which is preliminary data.</text>
</comment>
<dbReference type="SUPFAM" id="SSF56349">
    <property type="entry name" value="DNA breaking-rejoining enzymes"/>
    <property type="match status" value="1"/>
</dbReference>
<dbReference type="PANTHER" id="PTHR30349:SF41">
    <property type="entry name" value="INTEGRASE_RECOMBINASE PROTEIN MJ0367-RELATED"/>
    <property type="match status" value="1"/>
</dbReference>
<evidence type="ECO:0000256" key="1">
    <source>
        <dbReference type="ARBA" id="ARBA00008857"/>
    </source>
</evidence>
<evidence type="ECO:0000259" key="5">
    <source>
        <dbReference type="PROSITE" id="PS51898"/>
    </source>
</evidence>
<proteinExistence type="inferred from homology"/>
<dbReference type="PANTHER" id="PTHR30349">
    <property type="entry name" value="PHAGE INTEGRASE-RELATED"/>
    <property type="match status" value="1"/>
</dbReference>
<dbReference type="PROSITE" id="PS51898">
    <property type="entry name" value="TYR_RECOMBINASE"/>
    <property type="match status" value="1"/>
</dbReference>
<dbReference type="EMBL" id="LODU01000006">
    <property type="protein sequence ID" value="POH35082.1"/>
    <property type="molecule type" value="Genomic_DNA"/>
</dbReference>